<comment type="caution">
    <text evidence="1">The sequence shown here is derived from an EMBL/GenBank/DDBJ whole genome shotgun (WGS) entry which is preliminary data.</text>
</comment>
<dbReference type="Proteomes" id="UP000019183">
    <property type="component" value="Unassembled WGS sequence"/>
</dbReference>
<protein>
    <recommendedName>
        <fullName evidence="3">Oxidoreductase</fullName>
    </recommendedName>
</protein>
<evidence type="ECO:0008006" key="3">
    <source>
        <dbReference type="Google" id="ProtNLM"/>
    </source>
</evidence>
<reference evidence="1" key="1">
    <citation type="submission" date="2013-10" db="EMBL/GenBank/DDBJ databases">
        <title>Antibiotic resistance diversity of beta-lactamase producers in the General Hospital Vienna.</title>
        <authorList>
            <person name="Barisic I."/>
            <person name="Mitteregger D."/>
            <person name="Hirschl A.M."/>
            <person name="Noehammer C."/>
            <person name="Wiesinger-Mayr H."/>
        </authorList>
    </citation>
    <scope>NUCLEOTIDE SEQUENCE [LARGE SCALE GENOMIC DNA]</scope>
    <source>
        <strain evidence="1">IS43</strain>
    </source>
</reference>
<name>W1DPL8_KLEPN</name>
<keyword evidence="2" id="KW-1185">Reference proteome</keyword>
<evidence type="ECO:0000313" key="1">
    <source>
        <dbReference type="EMBL" id="CDL10670.1"/>
    </source>
</evidence>
<evidence type="ECO:0000313" key="2">
    <source>
        <dbReference type="Proteomes" id="UP000019183"/>
    </source>
</evidence>
<sequence length="200" mass="21826">MQEPSGFNSAGEPVALNFATGELDTRQLRHPDGVILDIGTHVLAMLRETLHASGGDTALSLSLRVAKDRLGHDIAPGDTSTAEGEAHLQGTLGTIPLNIWLNKYAGPAGGQKGMRIGLRDGRIITFDRAPEGEVVTLQDGERVQRWTRPGTIYTHCLDEQILGADNLFIRAPDSVAGLTQRRLEEVEWLLRLQQQLRGPH</sequence>
<accession>W1DPL8</accession>
<dbReference type="AlphaFoldDB" id="W1DPL8"/>
<dbReference type="EMBL" id="CBWK010000532">
    <property type="protein sequence ID" value="CDL10670.1"/>
    <property type="molecule type" value="Genomic_DNA"/>
</dbReference>
<proteinExistence type="predicted"/>
<organism evidence="1 2">
    <name type="scientific">Klebsiella pneumoniae IS43</name>
    <dbReference type="NCBI Taxonomy" id="1432552"/>
    <lineage>
        <taxon>Bacteria</taxon>
        <taxon>Pseudomonadati</taxon>
        <taxon>Pseudomonadota</taxon>
        <taxon>Gammaproteobacteria</taxon>
        <taxon>Enterobacterales</taxon>
        <taxon>Enterobacteriaceae</taxon>
        <taxon>Klebsiella/Raoultella group</taxon>
        <taxon>Klebsiella</taxon>
        <taxon>Klebsiella pneumoniae complex</taxon>
    </lineage>
</organism>
<dbReference type="eggNOG" id="COG0673">
    <property type="taxonomic scope" value="Bacteria"/>
</dbReference>